<comment type="caution">
    <text evidence="2">The sequence shown here is derived from an EMBL/GenBank/DDBJ whole genome shotgun (WGS) entry which is preliminary data.</text>
</comment>
<organism evidence="2 3">
    <name type="scientific">Cohnella lubricantis</name>
    <dbReference type="NCBI Taxonomy" id="2163172"/>
    <lineage>
        <taxon>Bacteria</taxon>
        <taxon>Bacillati</taxon>
        <taxon>Bacillota</taxon>
        <taxon>Bacilli</taxon>
        <taxon>Bacillales</taxon>
        <taxon>Paenibacillaceae</taxon>
        <taxon>Cohnella</taxon>
    </lineage>
</organism>
<protein>
    <recommendedName>
        <fullName evidence="4">Lipoprotein</fullName>
    </recommendedName>
</protein>
<dbReference type="PROSITE" id="PS51257">
    <property type="entry name" value="PROKAR_LIPOPROTEIN"/>
    <property type="match status" value="1"/>
</dbReference>
<dbReference type="RefSeq" id="WP_185178705.1">
    <property type="nucleotide sequence ID" value="NZ_CBCSEP010000013.1"/>
</dbReference>
<keyword evidence="3" id="KW-1185">Reference proteome</keyword>
<evidence type="ECO:0000313" key="3">
    <source>
        <dbReference type="Proteomes" id="UP000574133"/>
    </source>
</evidence>
<sequence>MKKFTFKQIFAFAIVTILAGCLVAAFATDNKDLVNMLVVALVGALGTIMTFFFKHEDGDGGSK</sequence>
<keyword evidence="1" id="KW-1133">Transmembrane helix</keyword>
<name>A0A841T7X7_9BACL</name>
<accession>A0A841T7X7</accession>
<gene>
    <name evidence="2" type="ORF">H4Q31_08820</name>
</gene>
<reference evidence="2 3" key="1">
    <citation type="submission" date="2020-08" db="EMBL/GenBank/DDBJ databases">
        <title>Cohnella phylogeny.</title>
        <authorList>
            <person name="Dunlap C."/>
        </authorList>
    </citation>
    <scope>NUCLEOTIDE SEQUENCE [LARGE SCALE GENOMIC DNA]</scope>
    <source>
        <strain evidence="2 3">DSM 103658</strain>
    </source>
</reference>
<keyword evidence="1" id="KW-0812">Transmembrane</keyword>
<feature type="transmembrane region" description="Helical" evidence="1">
    <location>
        <begin position="9"/>
        <end position="27"/>
    </location>
</feature>
<evidence type="ECO:0000256" key="1">
    <source>
        <dbReference type="SAM" id="Phobius"/>
    </source>
</evidence>
<feature type="transmembrane region" description="Helical" evidence="1">
    <location>
        <begin position="33"/>
        <end position="53"/>
    </location>
</feature>
<evidence type="ECO:0000313" key="2">
    <source>
        <dbReference type="EMBL" id="MBB6677424.1"/>
    </source>
</evidence>
<dbReference type="AlphaFoldDB" id="A0A841T7X7"/>
<dbReference type="Proteomes" id="UP000574133">
    <property type="component" value="Unassembled WGS sequence"/>
</dbReference>
<keyword evidence="1" id="KW-0472">Membrane</keyword>
<dbReference type="EMBL" id="JACJVN010000032">
    <property type="protein sequence ID" value="MBB6677424.1"/>
    <property type="molecule type" value="Genomic_DNA"/>
</dbReference>
<proteinExistence type="predicted"/>
<evidence type="ECO:0008006" key="4">
    <source>
        <dbReference type="Google" id="ProtNLM"/>
    </source>
</evidence>